<accession>A0A0N4TFS2</accession>
<dbReference type="GO" id="GO:0004674">
    <property type="term" value="F:protein serine/threonine kinase activity"/>
    <property type="evidence" value="ECO:0007669"/>
    <property type="project" value="InterPro"/>
</dbReference>
<dbReference type="Proteomes" id="UP000278627">
    <property type="component" value="Unassembled WGS sequence"/>
</dbReference>
<sequence length="143" mass="16055">MGRMNVAVIRYMEQEHFRVLFALEMGMRNHELVPLELIASISKIHRGAVSCSLINLAKHGTVAHERGKRYDGYRLTTLGYDILALKDLCSREVVGAVGNQIGVGKESDVFVGGDPKLNVIFLKSFPVNSMVYFFILQQPKLIF</sequence>
<dbReference type="FunFam" id="1.10.10.10:FF:000053">
    <property type="entry name" value="Serine/threonine-protein kinase RIO2"/>
    <property type="match status" value="1"/>
</dbReference>
<dbReference type="EMBL" id="UZAD01007308">
    <property type="protein sequence ID" value="VDN88209.1"/>
    <property type="molecule type" value="Genomic_DNA"/>
</dbReference>
<dbReference type="Gene3D" id="1.10.10.10">
    <property type="entry name" value="Winged helix-like DNA-binding domain superfamily/Winged helix DNA-binding domain"/>
    <property type="match status" value="1"/>
</dbReference>
<dbReference type="InterPro" id="IPR015285">
    <property type="entry name" value="RIO2_wHTH_N"/>
</dbReference>
<evidence type="ECO:0000259" key="5">
    <source>
        <dbReference type="Pfam" id="PF09202"/>
    </source>
</evidence>
<dbReference type="GO" id="GO:0030490">
    <property type="term" value="P:maturation of SSU-rRNA"/>
    <property type="evidence" value="ECO:0007669"/>
    <property type="project" value="TreeGrafter"/>
</dbReference>
<evidence type="ECO:0000313" key="8">
    <source>
        <dbReference type="WBParaSite" id="BPAG_0000706001-mRNA-1"/>
    </source>
</evidence>
<evidence type="ECO:0000256" key="4">
    <source>
        <dbReference type="ARBA" id="ARBA00022840"/>
    </source>
</evidence>
<organism evidence="8">
    <name type="scientific">Brugia pahangi</name>
    <name type="common">Filarial nematode worm</name>
    <dbReference type="NCBI Taxonomy" id="6280"/>
    <lineage>
        <taxon>Eukaryota</taxon>
        <taxon>Metazoa</taxon>
        <taxon>Ecdysozoa</taxon>
        <taxon>Nematoda</taxon>
        <taxon>Chromadorea</taxon>
        <taxon>Rhabditida</taxon>
        <taxon>Spirurina</taxon>
        <taxon>Spiruromorpha</taxon>
        <taxon>Filarioidea</taxon>
        <taxon>Onchocercidae</taxon>
        <taxon>Brugia</taxon>
    </lineage>
</organism>
<reference evidence="8" key="1">
    <citation type="submission" date="2017-02" db="UniProtKB">
        <authorList>
            <consortium name="WormBaseParasite"/>
        </authorList>
    </citation>
    <scope>IDENTIFICATION</scope>
</reference>
<protein>
    <submittedName>
        <fullName evidence="8">Rio2_N domain-containing protein</fullName>
    </submittedName>
</protein>
<evidence type="ECO:0000256" key="1">
    <source>
        <dbReference type="ARBA" id="ARBA00022679"/>
    </source>
</evidence>
<dbReference type="AlphaFoldDB" id="A0A0N4TFS2"/>
<dbReference type="GO" id="GO:0030688">
    <property type="term" value="C:preribosome, small subunit precursor"/>
    <property type="evidence" value="ECO:0007669"/>
    <property type="project" value="TreeGrafter"/>
</dbReference>
<dbReference type="SUPFAM" id="SSF46785">
    <property type="entry name" value="Winged helix' DNA-binding domain"/>
    <property type="match status" value="1"/>
</dbReference>
<feature type="domain" description="RIO2 kinase winged helix" evidence="5">
    <location>
        <begin position="9"/>
        <end position="91"/>
    </location>
</feature>
<reference evidence="6 7" key="2">
    <citation type="submission" date="2018-11" db="EMBL/GenBank/DDBJ databases">
        <authorList>
            <consortium name="Pathogen Informatics"/>
        </authorList>
    </citation>
    <scope>NUCLEOTIDE SEQUENCE [LARGE SCALE GENOMIC DNA]</scope>
</reference>
<keyword evidence="3" id="KW-0418">Kinase</keyword>
<dbReference type="GO" id="GO:0005634">
    <property type="term" value="C:nucleus"/>
    <property type="evidence" value="ECO:0007669"/>
    <property type="project" value="TreeGrafter"/>
</dbReference>
<dbReference type="WBParaSite" id="BPAG_0000706001-mRNA-1">
    <property type="protein sequence ID" value="BPAG_0000706001-mRNA-1"/>
    <property type="gene ID" value="BPAG_0000706001"/>
</dbReference>
<evidence type="ECO:0000313" key="6">
    <source>
        <dbReference type="EMBL" id="VDN88209.1"/>
    </source>
</evidence>
<dbReference type="GO" id="GO:0005829">
    <property type="term" value="C:cytosol"/>
    <property type="evidence" value="ECO:0007669"/>
    <property type="project" value="TreeGrafter"/>
</dbReference>
<keyword evidence="4" id="KW-0067">ATP-binding</keyword>
<keyword evidence="7" id="KW-1185">Reference proteome</keyword>
<dbReference type="PANTHER" id="PTHR45852">
    <property type="entry name" value="SER/THR-PROTEIN KINASE RIO2"/>
    <property type="match status" value="1"/>
</dbReference>
<evidence type="ECO:0000256" key="3">
    <source>
        <dbReference type="ARBA" id="ARBA00022777"/>
    </source>
</evidence>
<keyword evidence="2" id="KW-0547">Nucleotide-binding</keyword>
<gene>
    <name evidence="6" type="ORF">BPAG_LOCUS7023</name>
</gene>
<evidence type="ECO:0000313" key="7">
    <source>
        <dbReference type="Proteomes" id="UP000278627"/>
    </source>
</evidence>
<dbReference type="GO" id="GO:0005524">
    <property type="term" value="F:ATP binding"/>
    <property type="evidence" value="ECO:0007669"/>
    <property type="project" value="UniProtKB-KW"/>
</dbReference>
<dbReference type="InterPro" id="IPR036388">
    <property type="entry name" value="WH-like_DNA-bd_sf"/>
</dbReference>
<dbReference type="Pfam" id="PF09202">
    <property type="entry name" value="Rio2_N"/>
    <property type="match status" value="1"/>
</dbReference>
<keyword evidence="1" id="KW-0808">Transferase</keyword>
<proteinExistence type="predicted"/>
<dbReference type="PANTHER" id="PTHR45852:SF1">
    <property type="entry name" value="SERINE_THREONINE-PROTEIN KINASE RIO2"/>
    <property type="match status" value="1"/>
</dbReference>
<dbReference type="InterPro" id="IPR036390">
    <property type="entry name" value="WH_DNA-bd_sf"/>
</dbReference>
<name>A0A0N4TFS2_BRUPA</name>
<evidence type="ECO:0000256" key="2">
    <source>
        <dbReference type="ARBA" id="ARBA00022741"/>
    </source>
</evidence>
<dbReference type="STRING" id="6280.A0A0N4TFS2"/>